<comment type="similarity">
    <text evidence="1 9">Belongs to the MsrA Met sulfoxide reductase family.</text>
</comment>
<dbReference type="GO" id="GO:0030153">
    <property type="term" value="P:bacteriocin immunity"/>
    <property type="evidence" value="ECO:0007669"/>
    <property type="project" value="InterPro"/>
</dbReference>
<comment type="catalytic activity">
    <reaction evidence="8 9">
        <text>[thioredoxin]-disulfide + L-methionine + H2O = L-methionine (S)-S-oxide + [thioredoxin]-dithiol</text>
        <dbReference type="Rhea" id="RHEA:19993"/>
        <dbReference type="Rhea" id="RHEA-COMP:10698"/>
        <dbReference type="Rhea" id="RHEA-COMP:10700"/>
        <dbReference type="ChEBI" id="CHEBI:15377"/>
        <dbReference type="ChEBI" id="CHEBI:29950"/>
        <dbReference type="ChEBI" id="CHEBI:50058"/>
        <dbReference type="ChEBI" id="CHEBI:57844"/>
        <dbReference type="ChEBI" id="CHEBI:58772"/>
        <dbReference type="EC" id="1.8.4.11"/>
    </reaction>
</comment>
<dbReference type="InterPro" id="IPR036390">
    <property type="entry name" value="WH_DNA-bd_sf"/>
</dbReference>
<comment type="catalytic activity">
    <reaction evidence="7 9">
        <text>L-methionyl-[protein] + [thioredoxin]-disulfide + H2O = L-methionyl-(S)-S-oxide-[protein] + [thioredoxin]-dithiol</text>
        <dbReference type="Rhea" id="RHEA:14217"/>
        <dbReference type="Rhea" id="RHEA-COMP:10698"/>
        <dbReference type="Rhea" id="RHEA-COMP:10700"/>
        <dbReference type="Rhea" id="RHEA-COMP:12313"/>
        <dbReference type="Rhea" id="RHEA-COMP:12315"/>
        <dbReference type="ChEBI" id="CHEBI:15377"/>
        <dbReference type="ChEBI" id="CHEBI:16044"/>
        <dbReference type="ChEBI" id="CHEBI:29950"/>
        <dbReference type="ChEBI" id="CHEBI:44120"/>
        <dbReference type="ChEBI" id="CHEBI:50058"/>
        <dbReference type="EC" id="1.8.4.11"/>
    </reaction>
</comment>
<keyword evidence="12" id="KW-1185">Reference proteome</keyword>
<dbReference type="EC" id="1.8.4.11" evidence="9"/>
<evidence type="ECO:0000256" key="8">
    <source>
        <dbReference type="ARBA" id="ARBA00048782"/>
    </source>
</evidence>
<feature type="domain" description="HTH lysR-type" evidence="10">
    <location>
        <begin position="1"/>
        <end position="58"/>
    </location>
</feature>
<dbReference type="InterPro" id="IPR002569">
    <property type="entry name" value="Met_Sox_Rdtase_MsrA_dom"/>
</dbReference>
<dbReference type="PANTHER" id="PTHR43774:SF1">
    <property type="entry name" value="PEPTIDE METHIONINE SULFOXIDE REDUCTASE MSRA 2"/>
    <property type="match status" value="1"/>
</dbReference>
<dbReference type="Proteomes" id="UP000198668">
    <property type="component" value="Unassembled WGS sequence"/>
</dbReference>
<reference evidence="11 12" key="1">
    <citation type="submission" date="2016-10" db="EMBL/GenBank/DDBJ databases">
        <authorList>
            <person name="de Groot N.N."/>
        </authorList>
    </citation>
    <scope>NUCLEOTIDE SEQUENCE [LARGE SCALE GENOMIC DNA]</scope>
    <source>
        <strain evidence="11 12">DSM 27630</strain>
    </source>
</reference>
<keyword evidence="5" id="KW-0238">DNA-binding</keyword>
<dbReference type="Gene3D" id="3.30.1060.10">
    <property type="entry name" value="Peptide methionine sulphoxide reductase MsrA"/>
    <property type="match status" value="1"/>
</dbReference>
<evidence type="ECO:0000256" key="4">
    <source>
        <dbReference type="ARBA" id="ARBA00023015"/>
    </source>
</evidence>
<evidence type="ECO:0000256" key="3">
    <source>
        <dbReference type="ARBA" id="ARBA00023002"/>
    </source>
</evidence>
<organism evidence="11 12">
    <name type="scientific">Pisciglobus halotolerans</name>
    <dbReference type="NCBI Taxonomy" id="745365"/>
    <lineage>
        <taxon>Bacteria</taxon>
        <taxon>Bacillati</taxon>
        <taxon>Bacillota</taxon>
        <taxon>Bacilli</taxon>
        <taxon>Lactobacillales</taxon>
        <taxon>Carnobacteriaceae</taxon>
    </lineage>
</organism>
<evidence type="ECO:0000256" key="1">
    <source>
        <dbReference type="ARBA" id="ARBA00005591"/>
    </source>
</evidence>
<dbReference type="GO" id="GO:0033744">
    <property type="term" value="F:L-methionine:thioredoxin-disulfide S-oxidoreductase activity"/>
    <property type="evidence" value="ECO:0007669"/>
    <property type="project" value="RHEA"/>
</dbReference>
<keyword evidence="6" id="KW-0804">Transcription</keyword>
<dbReference type="InterPro" id="IPR015046">
    <property type="entry name" value="LciA_Immunity-like"/>
</dbReference>
<sequence length="429" mass="49185">MDFRVLNYFLTVAQEKNISKAAETLHLTQPTLSKQLKALEEELGVQLFTRGNREITLTEDGQYLVNRGKEILSLVDTTLTNLSSKETVSGEIVIGGGGETKAMQFVAERIRVLFGTYLDLKIRLYSGNADDVSEKLDKGGFKMKAQYEDTLQALYNLILNPATREWERSLLLEAKTAIENGSKVDVQLSKLEAELRPLALRDNLTPDVTDFYKNMTGDIAAGALFDFSKHRITDVAYQDRAVFAGGCFWCMVEPFENLDGIVSVLSGYTGGHTEHPTYDQVSAPDTGHVEAVEIIFDTRIIRYEDLVELYWQLTDPTDAFGQFLDRGDRYRPIIFVKNAEQRQIAETSKQRLAHSGRYKRPIVTAIQPATVFWPAENHHQQFYKRNPQKYKRIERARRQYLILQRLQGKIRTTFKKFKKKMSQLTFIWE</sequence>
<accession>A0A1I3B2B9</accession>
<evidence type="ECO:0000259" key="10">
    <source>
        <dbReference type="PROSITE" id="PS50931"/>
    </source>
</evidence>
<keyword evidence="4" id="KW-0805">Transcription regulation</keyword>
<name>A0A1I3B2B9_9LACT</name>
<dbReference type="InterPro" id="IPR036388">
    <property type="entry name" value="WH-like_DNA-bd_sf"/>
</dbReference>
<dbReference type="GO" id="GO:0003700">
    <property type="term" value="F:DNA-binding transcription factor activity"/>
    <property type="evidence" value="ECO:0007669"/>
    <property type="project" value="InterPro"/>
</dbReference>
<dbReference type="OrthoDB" id="4174719at2"/>
<evidence type="ECO:0000256" key="7">
    <source>
        <dbReference type="ARBA" id="ARBA00047806"/>
    </source>
</evidence>
<gene>
    <name evidence="9" type="primary">msrA</name>
    <name evidence="11" type="ORF">SAMN04489868_10367</name>
</gene>
<dbReference type="SUPFAM" id="SSF55068">
    <property type="entry name" value="Peptide methionine sulfoxide reductase"/>
    <property type="match status" value="1"/>
</dbReference>
<keyword evidence="3 9" id="KW-0560">Oxidoreductase</keyword>
<dbReference type="FunFam" id="1.10.10.10:FF:000001">
    <property type="entry name" value="LysR family transcriptional regulator"/>
    <property type="match status" value="1"/>
</dbReference>
<protein>
    <recommendedName>
        <fullName evidence="9">Peptide methionine sulfoxide reductase MsrA</fullName>
        <shortName evidence="9">Protein-methionine-S-oxide reductase</shortName>
        <ecNumber evidence="9">1.8.4.11</ecNumber>
    </recommendedName>
    <alternativeName>
        <fullName evidence="9">Peptide-methionine (S)-S-oxide reductase</fullName>
        <shortName evidence="9">Peptide Met(O) reductase</shortName>
    </alternativeName>
</protein>
<dbReference type="PANTHER" id="PTHR43774">
    <property type="entry name" value="PEPTIDE METHIONINE SULFOXIDE REDUCTASE"/>
    <property type="match status" value="1"/>
</dbReference>
<proteinExistence type="inferred from homology"/>
<dbReference type="HAMAP" id="MF_01401">
    <property type="entry name" value="MsrA"/>
    <property type="match status" value="1"/>
</dbReference>
<dbReference type="InterPro" id="IPR000847">
    <property type="entry name" value="LysR_HTH_N"/>
</dbReference>
<evidence type="ECO:0000256" key="9">
    <source>
        <dbReference type="HAMAP-Rule" id="MF_01401"/>
    </source>
</evidence>
<evidence type="ECO:0000256" key="5">
    <source>
        <dbReference type="ARBA" id="ARBA00023125"/>
    </source>
</evidence>
<dbReference type="Pfam" id="PF08951">
    <property type="entry name" value="EntA_Immun"/>
    <property type="match status" value="1"/>
</dbReference>
<dbReference type="AlphaFoldDB" id="A0A1I3B2B9"/>
<dbReference type="EMBL" id="FOQE01000003">
    <property type="protein sequence ID" value="SFH56488.1"/>
    <property type="molecule type" value="Genomic_DNA"/>
</dbReference>
<dbReference type="PROSITE" id="PS50931">
    <property type="entry name" value="HTH_LYSR"/>
    <property type="match status" value="1"/>
</dbReference>
<dbReference type="InterPro" id="IPR036509">
    <property type="entry name" value="Met_Sox_Rdtase_MsrA_sf"/>
</dbReference>
<dbReference type="NCBIfam" id="TIGR00401">
    <property type="entry name" value="msrA"/>
    <property type="match status" value="1"/>
</dbReference>
<dbReference type="Pfam" id="PF01625">
    <property type="entry name" value="PMSR"/>
    <property type="match status" value="1"/>
</dbReference>
<evidence type="ECO:0000313" key="11">
    <source>
        <dbReference type="EMBL" id="SFH56488.1"/>
    </source>
</evidence>
<evidence type="ECO:0000313" key="12">
    <source>
        <dbReference type="Proteomes" id="UP000198668"/>
    </source>
</evidence>
<dbReference type="PRINTS" id="PR00039">
    <property type="entry name" value="HTHLYSR"/>
</dbReference>
<feature type="active site" evidence="9">
    <location>
        <position position="247"/>
    </location>
</feature>
<evidence type="ECO:0000256" key="2">
    <source>
        <dbReference type="ARBA" id="ARBA00009437"/>
    </source>
</evidence>
<comment type="similarity">
    <text evidence="2">Belongs to the LysR transcriptional regulatory family.</text>
</comment>
<comment type="function">
    <text evidence="9">Has an important function as a repair enzyme for proteins that have been inactivated by oxidation. Catalyzes the reversible oxidation-reduction of methionine sulfoxide in proteins to methionine.</text>
</comment>
<evidence type="ECO:0000256" key="6">
    <source>
        <dbReference type="ARBA" id="ARBA00023163"/>
    </source>
</evidence>
<dbReference type="Gene3D" id="1.10.10.10">
    <property type="entry name" value="Winged helix-like DNA-binding domain superfamily/Winged helix DNA-binding domain"/>
    <property type="match status" value="1"/>
</dbReference>
<dbReference type="CDD" id="cd21059">
    <property type="entry name" value="LciA-like"/>
    <property type="match status" value="1"/>
</dbReference>
<dbReference type="GO" id="GO:0008113">
    <property type="term" value="F:peptide-methionine (S)-S-oxide reductase activity"/>
    <property type="evidence" value="ECO:0007669"/>
    <property type="project" value="UniProtKB-UniRule"/>
</dbReference>
<dbReference type="Pfam" id="PF00126">
    <property type="entry name" value="HTH_1"/>
    <property type="match status" value="1"/>
</dbReference>
<dbReference type="SUPFAM" id="SSF46785">
    <property type="entry name" value="Winged helix' DNA-binding domain"/>
    <property type="match status" value="1"/>
</dbReference>
<dbReference type="GO" id="GO:0003677">
    <property type="term" value="F:DNA binding"/>
    <property type="evidence" value="ECO:0007669"/>
    <property type="project" value="UniProtKB-KW"/>
</dbReference>